<sequence length="640" mass="70193">MAYRPIGDPKHATANAQSVPMDNIELNTRYDAGTYSYAPPSGSPPPPQEDRDMKDGGERDSKAAFRSSEVPASTLALTAARLNGKEVSDYGSRLTETLLLSPTIFPLIFAALMGRFFRHLGVYLAERGTTLGRLEQLVGCTSVFSALERQFCLRSWSFVGLLSIIVWLLSPVGGQSALRLLGQEQHDVTSTGTVRYMDPMTIENSVIDGASDANSGRSTYTSIFLAALLSSSKYEATPMDLWGNVKLPIYRYLENSTSDEWKEITNNTNANVTYASLVGVPVAGPPSDGYSTFNIKARQFDITCSSNKLMDQNQTDFGNMTATWKLRPVNKSKHCGTVVDCAIPDCDGYPCGILSKSMANSEDEDKFSVANCSISFDYFESGVRCNRSSCAVYKMKKLDLLSDGYTQDLDDFTRNNFLSNEMSIMPTLDNYNVGSASARGSTNMEKWMMDPTNFIGARYDNVDLYELSPEVFAERLTILYNTFFQSTYGTLALGGHLPSNLTQTGLMVGTSYGSNITFNGTEANIVQETKPIYKTNWKWFTALLVCSLVLLAAAYAGLILKYITLAPDIIGYASSLTLLNPYVPTPTGGTTLHGLERAAILHDLPVRIGDVCANEPVGAIAFAKADNGRVARLDRRRYYI</sequence>
<feature type="compositionally biased region" description="Basic and acidic residues" evidence="1">
    <location>
        <begin position="48"/>
        <end position="63"/>
    </location>
</feature>
<keyword evidence="2" id="KW-0472">Membrane</keyword>
<name>A0A9W8YAC4_9PLEO</name>
<keyword evidence="4" id="KW-1185">Reference proteome</keyword>
<keyword evidence="2" id="KW-1133">Transmembrane helix</keyword>
<dbReference type="Proteomes" id="UP001140560">
    <property type="component" value="Unassembled WGS sequence"/>
</dbReference>
<evidence type="ECO:0000256" key="2">
    <source>
        <dbReference type="SAM" id="Phobius"/>
    </source>
</evidence>
<feature type="transmembrane region" description="Helical" evidence="2">
    <location>
        <begin position="539"/>
        <end position="560"/>
    </location>
</feature>
<organism evidence="3 4">
    <name type="scientific">Neocucurbitaria cava</name>
    <dbReference type="NCBI Taxonomy" id="798079"/>
    <lineage>
        <taxon>Eukaryota</taxon>
        <taxon>Fungi</taxon>
        <taxon>Dikarya</taxon>
        <taxon>Ascomycota</taxon>
        <taxon>Pezizomycotina</taxon>
        <taxon>Dothideomycetes</taxon>
        <taxon>Pleosporomycetidae</taxon>
        <taxon>Pleosporales</taxon>
        <taxon>Pleosporineae</taxon>
        <taxon>Cucurbitariaceae</taxon>
        <taxon>Neocucurbitaria</taxon>
    </lineage>
</organism>
<dbReference type="EMBL" id="JAPEUY010000007">
    <property type="protein sequence ID" value="KAJ4371591.1"/>
    <property type="molecule type" value="Genomic_DNA"/>
</dbReference>
<dbReference type="OrthoDB" id="3692311at2759"/>
<feature type="region of interest" description="Disordered" evidence="1">
    <location>
        <begin position="1"/>
        <end position="69"/>
    </location>
</feature>
<protein>
    <submittedName>
        <fullName evidence="3">Uncharacterized protein</fullName>
    </submittedName>
</protein>
<keyword evidence="2" id="KW-0812">Transmembrane</keyword>
<comment type="caution">
    <text evidence="3">The sequence shown here is derived from an EMBL/GenBank/DDBJ whole genome shotgun (WGS) entry which is preliminary data.</text>
</comment>
<proteinExistence type="predicted"/>
<reference evidence="3" key="1">
    <citation type="submission" date="2022-10" db="EMBL/GenBank/DDBJ databases">
        <title>Tapping the CABI collections for fungal endophytes: first genome assemblies for Collariella, Neodidymelliopsis, Ascochyta clinopodiicola, Didymella pomorum, Didymosphaeria variabile, Neocosmospora piperis and Neocucurbitaria cava.</title>
        <authorList>
            <person name="Hill R."/>
        </authorList>
    </citation>
    <scope>NUCLEOTIDE SEQUENCE</scope>
    <source>
        <strain evidence="3">IMI 356814</strain>
    </source>
</reference>
<evidence type="ECO:0000256" key="1">
    <source>
        <dbReference type="SAM" id="MobiDB-lite"/>
    </source>
</evidence>
<evidence type="ECO:0000313" key="3">
    <source>
        <dbReference type="EMBL" id="KAJ4371591.1"/>
    </source>
</evidence>
<evidence type="ECO:0000313" key="4">
    <source>
        <dbReference type="Proteomes" id="UP001140560"/>
    </source>
</evidence>
<gene>
    <name evidence="3" type="ORF">N0V83_004810</name>
</gene>
<accession>A0A9W8YAC4</accession>
<dbReference type="AlphaFoldDB" id="A0A9W8YAC4"/>